<keyword evidence="1" id="KW-1133">Transmembrane helix</keyword>
<keyword evidence="1" id="KW-0472">Membrane</keyword>
<evidence type="ECO:0000256" key="1">
    <source>
        <dbReference type="SAM" id="Phobius"/>
    </source>
</evidence>
<reference evidence="2" key="1">
    <citation type="submission" date="2018-05" db="EMBL/GenBank/DDBJ databases">
        <authorList>
            <person name="Lanie J.A."/>
            <person name="Ng W.-L."/>
            <person name="Kazmierczak K.M."/>
            <person name="Andrzejewski T.M."/>
            <person name="Davidsen T.M."/>
            <person name="Wayne K.J."/>
            <person name="Tettelin H."/>
            <person name="Glass J.I."/>
            <person name="Rusch D."/>
            <person name="Podicherti R."/>
            <person name="Tsui H.-C.T."/>
            <person name="Winkler M.E."/>
        </authorList>
    </citation>
    <scope>NUCLEOTIDE SEQUENCE</scope>
</reference>
<gene>
    <name evidence="2" type="ORF">METZ01_LOCUS385545</name>
</gene>
<feature type="transmembrane region" description="Helical" evidence="1">
    <location>
        <begin position="32"/>
        <end position="57"/>
    </location>
</feature>
<name>A0A382UG40_9ZZZZ</name>
<dbReference type="AlphaFoldDB" id="A0A382UG40"/>
<accession>A0A382UG40</accession>
<protein>
    <submittedName>
        <fullName evidence="2">Uncharacterized protein</fullName>
    </submittedName>
</protein>
<dbReference type="EMBL" id="UINC01143651">
    <property type="protein sequence ID" value="SVD32691.1"/>
    <property type="molecule type" value="Genomic_DNA"/>
</dbReference>
<organism evidence="2">
    <name type="scientific">marine metagenome</name>
    <dbReference type="NCBI Taxonomy" id="408172"/>
    <lineage>
        <taxon>unclassified sequences</taxon>
        <taxon>metagenomes</taxon>
        <taxon>ecological metagenomes</taxon>
    </lineage>
</organism>
<keyword evidence="1" id="KW-0812">Transmembrane</keyword>
<proteinExistence type="predicted"/>
<evidence type="ECO:0000313" key="2">
    <source>
        <dbReference type="EMBL" id="SVD32691.1"/>
    </source>
</evidence>
<sequence>MIRLLSTVFFASAFIWVAVSFFDVDIEVMKVLFVYSLIFVVLLMLTGLVFSPILGFFRRPRKSSLLVKTPAKQSFWDKISRVL</sequence>